<organism evidence="1 2">
    <name type="scientific">Caldimonas mangrovi</name>
    <dbReference type="NCBI Taxonomy" id="2944811"/>
    <lineage>
        <taxon>Bacteria</taxon>
        <taxon>Pseudomonadati</taxon>
        <taxon>Pseudomonadota</taxon>
        <taxon>Betaproteobacteria</taxon>
        <taxon>Burkholderiales</taxon>
        <taxon>Sphaerotilaceae</taxon>
        <taxon>Caldimonas</taxon>
    </lineage>
</organism>
<comment type="caution">
    <text evidence="1">The sequence shown here is derived from an EMBL/GenBank/DDBJ whole genome shotgun (WGS) entry which is preliminary data.</text>
</comment>
<gene>
    <name evidence="1" type="ORF">M8A51_13365</name>
</gene>
<dbReference type="Proteomes" id="UP001165541">
    <property type="component" value="Unassembled WGS sequence"/>
</dbReference>
<sequence length="236" mass="26369">MALTLVQSFDHSKISAKGVCFRVAVKWAVSTLCGQGVNYFMSDEAWLQDKQQASHGKGTWKTRLEAARNQLPAELRELVLTQRPATGVETARWEGTKRKHGEYANVSEAATSMAAIQQTDRDALVDWSTRIAARHGQKVQVQAIDLASKHNRMCVAYQFGMLPANAAYVLGYLFSNERYVGGHSVAYAASRLFDPNWGVYESDASDLVLRLLEVDEHVHRRYGECEALTCYPIRLG</sequence>
<dbReference type="EMBL" id="JAMKFE010000007">
    <property type="protein sequence ID" value="MCM5680516.1"/>
    <property type="molecule type" value="Genomic_DNA"/>
</dbReference>
<protein>
    <recommendedName>
        <fullName evidence="3">HEPN domain-containing protein</fullName>
    </recommendedName>
</protein>
<keyword evidence="2" id="KW-1185">Reference proteome</keyword>
<evidence type="ECO:0000313" key="2">
    <source>
        <dbReference type="Proteomes" id="UP001165541"/>
    </source>
</evidence>
<accession>A0ABT0YP70</accession>
<reference evidence="1" key="1">
    <citation type="submission" date="2022-05" db="EMBL/GenBank/DDBJ databases">
        <title>Schlegelella sp. nov., isolated from mangrove soil.</title>
        <authorList>
            <person name="Liu Y."/>
            <person name="Ge X."/>
            <person name="Liu W."/>
        </authorList>
    </citation>
    <scope>NUCLEOTIDE SEQUENCE</scope>
    <source>
        <strain evidence="1">S2-27</strain>
    </source>
</reference>
<name>A0ABT0YP70_9BURK</name>
<evidence type="ECO:0008006" key="3">
    <source>
        <dbReference type="Google" id="ProtNLM"/>
    </source>
</evidence>
<dbReference type="RefSeq" id="WP_251778970.1">
    <property type="nucleotide sequence ID" value="NZ_JAMKFE010000007.1"/>
</dbReference>
<evidence type="ECO:0000313" key="1">
    <source>
        <dbReference type="EMBL" id="MCM5680516.1"/>
    </source>
</evidence>
<proteinExistence type="predicted"/>